<sequence>MAMNKNGVLGWATLIMIIIGLGLIALGAFRYNQVAGYGFAAVGVGFFAIAWVFNALRSSLVKEKIQFEDLTALKVVVPTIIAVVSCFVFGTLIIIDGAHLYYIIPAFIGIILIGIPQIKNIRQRNTIKFTNTGLTAKLLGHKTFGFQFKEIEHYDLTEKGMTLKVNKMDEVTLSRKRFQEDSLTQLHTLIQQKTAQL</sequence>
<gene>
    <name evidence="2" type="ORF">JCM19314_3493</name>
</gene>
<feature type="transmembrane region" description="Helical" evidence="1">
    <location>
        <begin position="35"/>
        <end position="54"/>
    </location>
</feature>
<keyword evidence="1" id="KW-1133">Transmembrane helix</keyword>
<feature type="transmembrane region" description="Helical" evidence="1">
    <location>
        <begin position="100"/>
        <end position="118"/>
    </location>
</feature>
<reference evidence="2 3" key="1">
    <citation type="journal article" date="2014" name="Genome Announc.">
        <title>Draft Genome Sequences of Marine Flavobacterium Nonlabens Strains NR17, NR24, NR27, NR32, NR33, and Ara13.</title>
        <authorList>
            <person name="Nakanishi M."/>
            <person name="Meirelles P."/>
            <person name="Suzuki R."/>
            <person name="Takatani N."/>
            <person name="Mino S."/>
            <person name="Suda W."/>
            <person name="Oshima K."/>
            <person name="Hattori M."/>
            <person name="Ohkuma M."/>
            <person name="Hosokawa M."/>
            <person name="Miyashita K."/>
            <person name="Thompson F.L."/>
            <person name="Niwa A."/>
            <person name="Sawabe T."/>
            <person name="Sawabe T."/>
        </authorList>
    </citation>
    <scope>NUCLEOTIDE SEQUENCE [LARGE SCALE GENOMIC DNA]</scope>
    <source>
        <strain evidence="3">JCM19314</strain>
    </source>
</reference>
<name>A0A090QCF9_NONUL</name>
<protein>
    <submittedName>
        <fullName evidence="2">Uncharacterized protein</fullName>
    </submittedName>
</protein>
<feature type="transmembrane region" description="Helical" evidence="1">
    <location>
        <begin position="7"/>
        <end position="29"/>
    </location>
</feature>
<comment type="caution">
    <text evidence="2">The sequence shown here is derived from an EMBL/GenBank/DDBJ whole genome shotgun (WGS) entry which is preliminary data.</text>
</comment>
<dbReference type="EMBL" id="BBMM01000002">
    <property type="protein sequence ID" value="GAK99448.1"/>
    <property type="molecule type" value="Genomic_DNA"/>
</dbReference>
<keyword evidence="1" id="KW-0472">Membrane</keyword>
<proteinExistence type="predicted"/>
<organism evidence="2 3">
    <name type="scientific">Nonlabens ulvanivorans</name>
    <name type="common">Persicivirga ulvanivorans</name>
    <dbReference type="NCBI Taxonomy" id="906888"/>
    <lineage>
        <taxon>Bacteria</taxon>
        <taxon>Pseudomonadati</taxon>
        <taxon>Bacteroidota</taxon>
        <taxon>Flavobacteriia</taxon>
        <taxon>Flavobacteriales</taxon>
        <taxon>Flavobacteriaceae</taxon>
        <taxon>Nonlabens</taxon>
    </lineage>
</organism>
<dbReference type="AlphaFoldDB" id="A0A090QCF9"/>
<evidence type="ECO:0000256" key="1">
    <source>
        <dbReference type="SAM" id="Phobius"/>
    </source>
</evidence>
<dbReference type="NCBIfam" id="NF040514">
    <property type="entry name" value="CAL67264_fam"/>
    <property type="match status" value="1"/>
</dbReference>
<feature type="transmembrane region" description="Helical" evidence="1">
    <location>
        <begin position="75"/>
        <end position="94"/>
    </location>
</feature>
<dbReference type="InterPro" id="IPR047674">
    <property type="entry name" value="CAL67264-like"/>
</dbReference>
<accession>A0A090QCF9</accession>
<evidence type="ECO:0000313" key="2">
    <source>
        <dbReference type="EMBL" id="GAK99448.1"/>
    </source>
</evidence>
<dbReference type="Proteomes" id="UP000029226">
    <property type="component" value="Unassembled WGS sequence"/>
</dbReference>
<evidence type="ECO:0000313" key="3">
    <source>
        <dbReference type="Proteomes" id="UP000029226"/>
    </source>
</evidence>
<keyword evidence="1" id="KW-0812">Transmembrane</keyword>